<dbReference type="RefSeq" id="WP_146788284.1">
    <property type="nucleotide sequence ID" value="NZ_BAABIO010000003.1"/>
</dbReference>
<dbReference type="KEGG" id="fgg:FSB75_13165"/>
<dbReference type="InterPro" id="IPR039449">
    <property type="entry name" value="TssO"/>
</dbReference>
<evidence type="ECO:0008006" key="4">
    <source>
        <dbReference type="Google" id="ProtNLM"/>
    </source>
</evidence>
<gene>
    <name evidence="2" type="ORF">FSB75_13165</name>
</gene>
<keyword evidence="3" id="KW-1185">Reference proteome</keyword>
<evidence type="ECO:0000256" key="1">
    <source>
        <dbReference type="SAM" id="Phobius"/>
    </source>
</evidence>
<accession>A0A5B8UJE0</accession>
<sequence length="132" mass="14799">MKPLNSAERTNAFLRFLLLFLITVALIVTVIFFSIEVPRKENDQLRQKVLAMQKEKETSESFDAAVVAVSNELKEFDASKEPPAAKYYKIKVGIDKMSDLLKGFSNADNLANSFIVQSLADLNDAKLKLSNK</sequence>
<feature type="transmembrane region" description="Helical" evidence="1">
    <location>
        <begin position="12"/>
        <end position="35"/>
    </location>
</feature>
<evidence type="ECO:0000313" key="3">
    <source>
        <dbReference type="Proteomes" id="UP000321204"/>
    </source>
</evidence>
<dbReference type="Proteomes" id="UP000321204">
    <property type="component" value="Chromosome"/>
</dbReference>
<name>A0A5B8UJE0_9BACT</name>
<evidence type="ECO:0000313" key="2">
    <source>
        <dbReference type="EMBL" id="QEC56807.1"/>
    </source>
</evidence>
<dbReference type="Pfam" id="PF17561">
    <property type="entry name" value="TssO"/>
    <property type="match status" value="1"/>
</dbReference>
<protein>
    <recommendedName>
        <fullName evidence="4">Type VI secretion system transmembrane protein TssO</fullName>
    </recommendedName>
</protein>
<keyword evidence="1" id="KW-0472">Membrane</keyword>
<dbReference type="OrthoDB" id="656843at2"/>
<dbReference type="AlphaFoldDB" id="A0A5B8UJE0"/>
<keyword evidence="1" id="KW-0812">Transmembrane</keyword>
<dbReference type="EMBL" id="CP042433">
    <property type="protein sequence ID" value="QEC56807.1"/>
    <property type="molecule type" value="Genomic_DNA"/>
</dbReference>
<keyword evidence="1" id="KW-1133">Transmembrane helix</keyword>
<proteinExistence type="predicted"/>
<reference evidence="2 3" key="1">
    <citation type="journal article" date="2015" name="Int. J. Syst. Evol. Microbiol.">
        <title>Flavisolibacter ginsenosidimutans sp. nov., with ginsenoside-converting activity isolated from soil used for cultivating ginseng.</title>
        <authorList>
            <person name="Zhao Y."/>
            <person name="Liu Q."/>
            <person name="Kang M.S."/>
            <person name="Jin F."/>
            <person name="Yu H."/>
            <person name="Im W.T."/>
        </authorList>
    </citation>
    <scope>NUCLEOTIDE SEQUENCE [LARGE SCALE GENOMIC DNA]</scope>
    <source>
        <strain evidence="2 3">Gsoil 636</strain>
    </source>
</reference>
<organism evidence="2 3">
    <name type="scientific">Flavisolibacter ginsenosidimutans</name>
    <dbReference type="NCBI Taxonomy" id="661481"/>
    <lineage>
        <taxon>Bacteria</taxon>
        <taxon>Pseudomonadati</taxon>
        <taxon>Bacteroidota</taxon>
        <taxon>Chitinophagia</taxon>
        <taxon>Chitinophagales</taxon>
        <taxon>Chitinophagaceae</taxon>
        <taxon>Flavisolibacter</taxon>
    </lineage>
</organism>